<evidence type="ECO:0000256" key="5">
    <source>
        <dbReference type="ARBA" id="ARBA00022989"/>
    </source>
</evidence>
<keyword evidence="4" id="KW-0256">Endoplasmic reticulum</keyword>
<name>A0AAW2NDS7_9LAMI</name>
<comment type="caution">
    <text evidence="12">The sequence shown here is derived from an EMBL/GenBank/DDBJ whole genome shotgun (WGS) entry which is preliminary data.</text>
</comment>
<dbReference type="PANTHER" id="PTHR13466">
    <property type="entry name" value="TEX2 PROTEIN-RELATED"/>
    <property type="match status" value="1"/>
</dbReference>
<feature type="region of interest" description="Disordered" evidence="9">
    <location>
        <begin position="728"/>
        <end position="760"/>
    </location>
</feature>
<feature type="compositionally biased region" description="Low complexity" evidence="9">
    <location>
        <begin position="351"/>
        <end position="363"/>
    </location>
</feature>
<sequence>MALLLLSAFITGALTIVIMEAVGLWILIRRLTRKVDREEIKSKAATSFSSPGDLNPSYTKSRQRVIEANDPYYDSMLKSVGILNLVKIQGIKESRSHNMHHWLYGCLTMGALWVLEPDKVPKSGLEDKVPTEQRRRKEILEVTPVRKYARIRDHYLILLESDGSCVQILLNGCTIVTVSGTSLASKKWAKRYPIKVESKDSAIYKGCKIMYLYLETSWEKESWCKALRLASCDDEEKNAWFSKLTMEFQYYLASLNAGYPSFMKPSAGSNAELVDRSVKIDNSSSKVRQFLKKLTKKASKSAQDYKASGASVSRHEERKISLKSRSFQDLTLENSFMKMDTTGKPPKISYDDSSFASSISTSSEPGGRSDLSRISDADSSCKYFDEGTLCLNVLISRLFFDAKNNLQIRSSIQNRVQRALSNMRIPSYIGEVTCTSVDPGTLPPHILAMRVLPSDMNEMWALEIDFEYLGGAVLDIETRLEIRELESEEETRFDTNTAGEVTSDLLDGFEYLGKQLKLPEDTIHEMKQKDEGYHDKDESENSRSTIHASSQGSRWKSILHSITKQVSQVPLSLGIRVSSLCGTIRLCMKPPPSDQIWFGFTSMPDIQFNLESFVGDHKVTNGHLALFLISRFKAAIRETLVLPNSESVGISWMLAEKDDWVPRNVAPFMWYKHNQDSASSTIKQEGSCFQPGDATHVVEPNHGNPPRLEIDHEKLKNVGSVPQVTCESLDRCSSSPSSMGESTLNDSSSQELRAPSIKDKMLDFGSRSIEEKADTRLQSPSRVFGDGQIQNVEDDDTRTKRIGTRERMRGLGKKMGEKLEVKRRHFEEKGRSFVERIRGP</sequence>
<reference evidence="12" key="1">
    <citation type="submission" date="2020-06" db="EMBL/GenBank/DDBJ databases">
        <authorList>
            <person name="Li T."/>
            <person name="Hu X."/>
            <person name="Zhang T."/>
            <person name="Song X."/>
            <person name="Zhang H."/>
            <person name="Dai N."/>
            <person name="Sheng W."/>
            <person name="Hou X."/>
            <person name="Wei L."/>
        </authorList>
    </citation>
    <scope>NUCLEOTIDE SEQUENCE</scope>
    <source>
        <strain evidence="12">KEN8</strain>
        <tissue evidence="12">Leaf</tissue>
    </source>
</reference>
<dbReference type="AlphaFoldDB" id="A0AAW2NDS7"/>
<feature type="transmembrane region" description="Helical" evidence="10">
    <location>
        <begin position="6"/>
        <end position="28"/>
    </location>
</feature>
<keyword evidence="2" id="KW-0813">Transport</keyword>
<dbReference type="CDD" id="cd21675">
    <property type="entry name" value="SMP_TEX2"/>
    <property type="match status" value="1"/>
</dbReference>
<dbReference type="PROSITE" id="PS51847">
    <property type="entry name" value="SMP"/>
    <property type="match status" value="1"/>
</dbReference>
<evidence type="ECO:0000256" key="10">
    <source>
        <dbReference type="SAM" id="Phobius"/>
    </source>
</evidence>
<feature type="region of interest" description="Disordered" evidence="9">
    <location>
        <begin position="773"/>
        <end position="805"/>
    </location>
</feature>
<gene>
    <name evidence="12" type="ORF">Scaly_1834500</name>
</gene>
<evidence type="ECO:0000313" key="12">
    <source>
        <dbReference type="EMBL" id="KAL0341719.1"/>
    </source>
</evidence>
<evidence type="ECO:0000256" key="9">
    <source>
        <dbReference type="SAM" id="MobiDB-lite"/>
    </source>
</evidence>
<dbReference type="EMBL" id="JACGWM010000011">
    <property type="protein sequence ID" value="KAL0341719.1"/>
    <property type="molecule type" value="Genomic_DNA"/>
</dbReference>
<dbReference type="Pfam" id="PF23065">
    <property type="entry name" value="PH_SMPa"/>
    <property type="match status" value="1"/>
</dbReference>
<evidence type="ECO:0000256" key="7">
    <source>
        <dbReference type="ARBA" id="ARBA00023121"/>
    </source>
</evidence>
<proteinExistence type="predicted"/>
<evidence type="ECO:0000256" key="4">
    <source>
        <dbReference type="ARBA" id="ARBA00022824"/>
    </source>
</evidence>
<evidence type="ECO:0000256" key="6">
    <source>
        <dbReference type="ARBA" id="ARBA00023055"/>
    </source>
</evidence>
<evidence type="ECO:0000259" key="11">
    <source>
        <dbReference type="PROSITE" id="PS51847"/>
    </source>
</evidence>
<comment type="subcellular location">
    <subcellularLocation>
        <location evidence="1">Endoplasmic reticulum membrane</location>
    </subcellularLocation>
</comment>
<dbReference type="GO" id="GO:0008289">
    <property type="term" value="F:lipid binding"/>
    <property type="evidence" value="ECO:0007669"/>
    <property type="project" value="UniProtKB-KW"/>
</dbReference>
<dbReference type="InterPro" id="IPR057080">
    <property type="entry name" value="PH_SMPa"/>
</dbReference>
<keyword evidence="5 10" id="KW-1133">Transmembrane helix</keyword>
<feature type="domain" description="SMP-LTD" evidence="11">
    <location>
        <begin position="389"/>
        <end position="651"/>
    </location>
</feature>
<dbReference type="SUPFAM" id="SSF50729">
    <property type="entry name" value="PH domain-like"/>
    <property type="match status" value="1"/>
</dbReference>
<dbReference type="GO" id="GO:0006869">
    <property type="term" value="P:lipid transport"/>
    <property type="evidence" value="ECO:0007669"/>
    <property type="project" value="UniProtKB-KW"/>
</dbReference>
<dbReference type="InterPro" id="IPR031468">
    <property type="entry name" value="SMP_LBD"/>
</dbReference>
<protein>
    <submittedName>
        <fullName evidence="12">Nucleus-vacuole junction protein 2</fullName>
    </submittedName>
</protein>
<feature type="compositionally biased region" description="Polar residues" evidence="9">
    <location>
        <begin position="728"/>
        <end position="751"/>
    </location>
</feature>
<dbReference type="GO" id="GO:0005789">
    <property type="term" value="C:endoplasmic reticulum membrane"/>
    <property type="evidence" value="ECO:0007669"/>
    <property type="project" value="UniProtKB-SubCell"/>
</dbReference>
<accession>A0AAW2NDS7</accession>
<keyword evidence="3 10" id="KW-0812">Transmembrane</keyword>
<evidence type="ECO:0000256" key="2">
    <source>
        <dbReference type="ARBA" id="ARBA00022448"/>
    </source>
</evidence>
<feature type="region of interest" description="Disordered" evidence="9">
    <location>
        <begin position="338"/>
        <end position="372"/>
    </location>
</feature>
<organism evidence="12">
    <name type="scientific">Sesamum calycinum</name>
    <dbReference type="NCBI Taxonomy" id="2727403"/>
    <lineage>
        <taxon>Eukaryota</taxon>
        <taxon>Viridiplantae</taxon>
        <taxon>Streptophyta</taxon>
        <taxon>Embryophyta</taxon>
        <taxon>Tracheophyta</taxon>
        <taxon>Spermatophyta</taxon>
        <taxon>Magnoliopsida</taxon>
        <taxon>eudicotyledons</taxon>
        <taxon>Gunneridae</taxon>
        <taxon>Pentapetalae</taxon>
        <taxon>asterids</taxon>
        <taxon>lamiids</taxon>
        <taxon>Lamiales</taxon>
        <taxon>Pedaliaceae</taxon>
        <taxon>Sesamum</taxon>
    </lineage>
</organism>
<reference evidence="12" key="2">
    <citation type="journal article" date="2024" name="Plant">
        <title>Genomic evolution and insights into agronomic trait innovations of Sesamum species.</title>
        <authorList>
            <person name="Miao H."/>
            <person name="Wang L."/>
            <person name="Qu L."/>
            <person name="Liu H."/>
            <person name="Sun Y."/>
            <person name="Le M."/>
            <person name="Wang Q."/>
            <person name="Wei S."/>
            <person name="Zheng Y."/>
            <person name="Lin W."/>
            <person name="Duan Y."/>
            <person name="Cao H."/>
            <person name="Xiong S."/>
            <person name="Wang X."/>
            <person name="Wei L."/>
            <person name="Li C."/>
            <person name="Ma Q."/>
            <person name="Ju M."/>
            <person name="Zhao R."/>
            <person name="Li G."/>
            <person name="Mu C."/>
            <person name="Tian Q."/>
            <person name="Mei H."/>
            <person name="Zhang T."/>
            <person name="Gao T."/>
            <person name="Zhang H."/>
        </authorList>
    </citation>
    <scope>NUCLEOTIDE SEQUENCE</scope>
    <source>
        <strain evidence="12">KEN8</strain>
    </source>
</reference>
<evidence type="ECO:0000256" key="8">
    <source>
        <dbReference type="ARBA" id="ARBA00023136"/>
    </source>
</evidence>
<evidence type="ECO:0000256" key="1">
    <source>
        <dbReference type="ARBA" id="ARBA00004586"/>
    </source>
</evidence>
<keyword evidence="7" id="KW-0446">Lipid-binding</keyword>
<keyword evidence="8 10" id="KW-0472">Membrane</keyword>
<evidence type="ECO:0000256" key="3">
    <source>
        <dbReference type="ARBA" id="ARBA00022692"/>
    </source>
</evidence>
<dbReference type="PANTHER" id="PTHR13466:SF0">
    <property type="entry name" value="SMP-LTD DOMAIN-CONTAINING PROTEIN"/>
    <property type="match status" value="1"/>
</dbReference>
<keyword evidence="6" id="KW-0445">Lipid transport</keyword>